<gene>
    <name evidence="1" type="ORF">L1987_77857</name>
</gene>
<reference evidence="2" key="1">
    <citation type="journal article" date="2022" name="Mol. Ecol. Resour.">
        <title>The genomes of chicory, endive, great burdock and yacon provide insights into Asteraceae palaeo-polyploidization history and plant inulin production.</title>
        <authorList>
            <person name="Fan W."/>
            <person name="Wang S."/>
            <person name="Wang H."/>
            <person name="Wang A."/>
            <person name="Jiang F."/>
            <person name="Liu H."/>
            <person name="Zhao H."/>
            <person name="Xu D."/>
            <person name="Zhang Y."/>
        </authorList>
    </citation>
    <scope>NUCLEOTIDE SEQUENCE [LARGE SCALE GENOMIC DNA]</scope>
    <source>
        <strain evidence="2">cv. Yunnan</strain>
    </source>
</reference>
<comment type="caution">
    <text evidence="1">The sequence shown here is derived from an EMBL/GenBank/DDBJ whole genome shotgun (WGS) entry which is preliminary data.</text>
</comment>
<dbReference type="EMBL" id="CM042043">
    <property type="protein sequence ID" value="KAI3694876.1"/>
    <property type="molecule type" value="Genomic_DNA"/>
</dbReference>
<name>A0ACB8ZBK0_9ASTR</name>
<proteinExistence type="predicted"/>
<reference evidence="1 2" key="2">
    <citation type="journal article" date="2022" name="Mol. Ecol. Resour.">
        <title>The genomes of chicory, endive, great burdock and yacon provide insights into Asteraceae paleo-polyploidization history and plant inulin production.</title>
        <authorList>
            <person name="Fan W."/>
            <person name="Wang S."/>
            <person name="Wang H."/>
            <person name="Wang A."/>
            <person name="Jiang F."/>
            <person name="Liu H."/>
            <person name="Zhao H."/>
            <person name="Xu D."/>
            <person name="Zhang Y."/>
        </authorList>
    </citation>
    <scope>NUCLEOTIDE SEQUENCE [LARGE SCALE GENOMIC DNA]</scope>
    <source>
        <strain evidence="2">cv. Yunnan</strain>
        <tissue evidence="1">Leaves</tissue>
    </source>
</reference>
<sequence length="107" mass="11993">MGDERLLKELDNLKKLVGAKSVLKEIQEATDPENVDKDVDTLLTSVAFLQIGEPKKKEDINQEKRVKTLSNALKSPYVNRKVAMGEKLTSTESLVTNYIFKDIAASR</sequence>
<evidence type="ECO:0000313" key="1">
    <source>
        <dbReference type="EMBL" id="KAI3694876.1"/>
    </source>
</evidence>
<keyword evidence="2" id="KW-1185">Reference proteome</keyword>
<dbReference type="Proteomes" id="UP001056120">
    <property type="component" value="Linkage Group LG26"/>
</dbReference>
<evidence type="ECO:0000313" key="2">
    <source>
        <dbReference type="Proteomes" id="UP001056120"/>
    </source>
</evidence>
<protein>
    <submittedName>
        <fullName evidence="1">Uncharacterized protein</fullName>
    </submittedName>
</protein>
<accession>A0ACB8ZBK0</accession>
<organism evidence="1 2">
    <name type="scientific">Smallanthus sonchifolius</name>
    <dbReference type="NCBI Taxonomy" id="185202"/>
    <lineage>
        <taxon>Eukaryota</taxon>
        <taxon>Viridiplantae</taxon>
        <taxon>Streptophyta</taxon>
        <taxon>Embryophyta</taxon>
        <taxon>Tracheophyta</taxon>
        <taxon>Spermatophyta</taxon>
        <taxon>Magnoliopsida</taxon>
        <taxon>eudicotyledons</taxon>
        <taxon>Gunneridae</taxon>
        <taxon>Pentapetalae</taxon>
        <taxon>asterids</taxon>
        <taxon>campanulids</taxon>
        <taxon>Asterales</taxon>
        <taxon>Asteraceae</taxon>
        <taxon>Asteroideae</taxon>
        <taxon>Heliantheae alliance</taxon>
        <taxon>Millerieae</taxon>
        <taxon>Smallanthus</taxon>
    </lineage>
</organism>